<evidence type="ECO:0000256" key="3">
    <source>
        <dbReference type="ARBA" id="ARBA00023143"/>
    </source>
</evidence>
<dbReference type="PANTHER" id="PTHR42792:SF2">
    <property type="entry name" value="FLAGELLIN"/>
    <property type="match status" value="1"/>
</dbReference>
<dbReference type="InterPro" id="IPR042187">
    <property type="entry name" value="Flagellin_C_sub2"/>
</dbReference>
<evidence type="ECO:0000313" key="7">
    <source>
        <dbReference type="EMBL" id="MTR87005.1"/>
    </source>
</evidence>
<dbReference type="SUPFAM" id="SSF64518">
    <property type="entry name" value="Phase 1 flagellin"/>
    <property type="match status" value="1"/>
</dbReference>
<dbReference type="PRINTS" id="PR00207">
    <property type="entry name" value="FLAGELLIN"/>
</dbReference>
<dbReference type="Proteomes" id="UP000478483">
    <property type="component" value="Unassembled WGS sequence"/>
</dbReference>
<dbReference type="PANTHER" id="PTHR42792">
    <property type="entry name" value="FLAGELLIN"/>
    <property type="match status" value="1"/>
</dbReference>
<evidence type="ECO:0000313" key="8">
    <source>
        <dbReference type="Proteomes" id="UP000478483"/>
    </source>
</evidence>
<reference evidence="7 8" key="1">
    <citation type="journal article" date="2019" name="Nat. Med.">
        <title>A library of human gut bacterial isolates paired with longitudinal multiomics data enables mechanistic microbiome research.</title>
        <authorList>
            <person name="Poyet M."/>
            <person name="Groussin M."/>
            <person name="Gibbons S.M."/>
            <person name="Avila-Pacheco J."/>
            <person name="Jiang X."/>
            <person name="Kearney S.M."/>
            <person name="Perrotta A.R."/>
            <person name="Berdy B."/>
            <person name="Zhao S."/>
            <person name="Lieberman T.D."/>
            <person name="Swanson P.K."/>
            <person name="Smith M."/>
            <person name="Roesemann S."/>
            <person name="Alexander J.E."/>
            <person name="Rich S.A."/>
            <person name="Livny J."/>
            <person name="Vlamakis H."/>
            <person name="Clish C."/>
            <person name="Bullock K."/>
            <person name="Deik A."/>
            <person name="Scott J."/>
            <person name="Pierce K.A."/>
            <person name="Xavier R.J."/>
            <person name="Alm E.J."/>
        </authorList>
    </citation>
    <scope>NUCLEOTIDE SEQUENCE [LARGE SCALE GENOMIC DNA]</scope>
    <source>
        <strain evidence="7 8">BIOML-A1</strain>
    </source>
</reference>
<dbReference type="Gene3D" id="6.10.10.10">
    <property type="entry name" value="Flagellar export chaperone, C-terminal domain"/>
    <property type="match status" value="1"/>
</dbReference>
<organism evidence="7 8">
    <name type="scientific">Roseburia intestinalis</name>
    <dbReference type="NCBI Taxonomy" id="166486"/>
    <lineage>
        <taxon>Bacteria</taxon>
        <taxon>Bacillati</taxon>
        <taxon>Bacillota</taxon>
        <taxon>Clostridia</taxon>
        <taxon>Lachnospirales</taxon>
        <taxon>Lachnospiraceae</taxon>
        <taxon>Roseburia</taxon>
    </lineage>
</organism>
<comment type="function">
    <text evidence="4">Flagellin is the subunit protein which polymerizes to form the filaments of bacterial flagella.</text>
</comment>
<dbReference type="InterPro" id="IPR001029">
    <property type="entry name" value="Flagellin_N"/>
</dbReference>
<keyword evidence="7" id="KW-0282">Flagellum</keyword>
<dbReference type="AlphaFoldDB" id="A0A6L6LA60"/>
<proteinExistence type="inferred from homology"/>
<evidence type="ECO:0000256" key="2">
    <source>
        <dbReference type="ARBA" id="ARBA00020110"/>
    </source>
</evidence>
<keyword evidence="7" id="KW-0966">Cell projection</keyword>
<evidence type="ECO:0000259" key="5">
    <source>
        <dbReference type="Pfam" id="PF00669"/>
    </source>
</evidence>
<keyword evidence="7" id="KW-0969">Cilium</keyword>
<dbReference type="Pfam" id="PF00700">
    <property type="entry name" value="Flagellin_C"/>
    <property type="match status" value="1"/>
</dbReference>
<name>A0A6L6LA60_9FIRM</name>
<keyword evidence="4" id="KW-0964">Secreted</keyword>
<keyword evidence="3 4" id="KW-0975">Bacterial flagellum</keyword>
<dbReference type="InterPro" id="IPR001492">
    <property type="entry name" value="Flagellin"/>
</dbReference>
<dbReference type="Pfam" id="PF00669">
    <property type="entry name" value="Flagellin_N"/>
    <property type="match status" value="1"/>
</dbReference>
<sequence length="275" mass="29656">MVITHNMAAMGATRQLKTSVKKTEEASDKLGSGYRIITDKDDAAGLCISEAMRHQIKSLNRVDGNLADGIGLIQTADAALEETQNILDRMAELTTQAANDVNTDADRDAIQSEVGQLQEEIDRIANDTSFNGQYMLAAGTPKAAPGYYKVQAGALGGQAINIEYINASKESLGIADLDVSSYDNAGKSLEKVQNAISIAGQWRNDFGATQEKLEHAVRSTELTHENTQSAESKIRDTDMGEETVIYTRNQILVNAGQSLLAQFNSSPKSVAMLLQ</sequence>
<comment type="subcellular location">
    <subcellularLocation>
        <location evidence="4">Secreted</location>
    </subcellularLocation>
    <subcellularLocation>
        <location evidence="4">Bacterial flagellum</location>
    </subcellularLocation>
</comment>
<comment type="caution">
    <text evidence="7">The sequence shown here is derived from an EMBL/GenBank/DDBJ whole genome shotgun (WGS) entry which is preliminary data.</text>
</comment>
<dbReference type="Gene3D" id="1.20.1330.10">
    <property type="entry name" value="f41 fragment of flagellin, N-terminal domain"/>
    <property type="match status" value="1"/>
</dbReference>
<evidence type="ECO:0000256" key="4">
    <source>
        <dbReference type="RuleBase" id="RU362073"/>
    </source>
</evidence>
<dbReference type="GO" id="GO:0005198">
    <property type="term" value="F:structural molecule activity"/>
    <property type="evidence" value="ECO:0007669"/>
    <property type="project" value="UniProtKB-UniRule"/>
</dbReference>
<evidence type="ECO:0000256" key="1">
    <source>
        <dbReference type="ARBA" id="ARBA00005709"/>
    </source>
</evidence>
<dbReference type="RefSeq" id="WP_118413510.1">
    <property type="nucleotide sequence ID" value="NZ_QRPI01000031.1"/>
</dbReference>
<dbReference type="GO" id="GO:0005576">
    <property type="term" value="C:extracellular region"/>
    <property type="evidence" value="ECO:0007669"/>
    <property type="project" value="UniProtKB-SubCell"/>
</dbReference>
<comment type="similarity">
    <text evidence="1 4">Belongs to the bacterial flagellin family.</text>
</comment>
<dbReference type="EMBL" id="WNAJ01000035">
    <property type="protein sequence ID" value="MTR87005.1"/>
    <property type="molecule type" value="Genomic_DNA"/>
</dbReference>
<feature type="domain" description="Flagellin C-terminal" evidence="6">
    <location>
        <begin position="190"/>
        <end position="274"/>
    </location>
</feature>
<feature type="domain" description="Flagellin N-terminal" evidence="5">
    <location>
        <begin position="3"/>
        <end position="138"/>
    </location>
</feature>
<evidence type="ECO:0000259" key="6">
    <source>
        <dbReference type="Pfam" id="PF00700"/>
    </source>
</evidence>
<gene>
    <name evidence="7" type="ORF">GMD50_18620</name>
</gene>
<dbReference type="GO" id="GO:0009288">
    <property type="term" value="C:bacterial-type flagellum"/>
    <property type="evidence" value="ECO:0007669"/>
    <property type="project" value="UniProtKB-SubCell"/>
</dbReference>
<protein>
    <recommendedName>
        <fullName evidence="2 4">Flagellin</fullName>
    </recommendedName>
</protein>
<accession>A0A6L6LA60</accession>
<dbReference type="InterPro" id="IPR046358">
    <property type="entry name" value="Flagellin_C"/>
</dbReference>